<protein>
    <submittedName>
        <fullName evidence="1">Uncharacterized protein</fullName>
    </submittedName>
</protein>
<proteinExistence type="predicted"/>
<evidence type="ECO:0000313" key="2">
    <source>
        <dbReference type="Proteomes" id="UP001163324"/>
    </source>
</evidence>
<organism evidence="1 2">
    <name type="scientific">Trichothecium roseum</name>
    <dbReference type="NCBI Taxonomy" id="47278"/>
    <lineage>
        <taxon>Eukaryota</taxon>
        <taxon>Fungi</taxon>
        <taxon>Dikarya</taxon>
        <taxon>Ascomycota</taxon>
        <taxon>Pezizomycotina</taxon>
        <taxon>Sordariomycetes</taxon>
        <taxon>Hypocreomycetidae</taxon>
        <taxon>Hypocreales</taxon>
        <taxon>Hypocreales incertae sedis</taxon>
        <taxon>Trichothecium</taxon>
    </lineage>
</organism>
<dbReference type="EMBL" id="CM047943">
    <property type="protein sequence ID" value="KAI9900506.1"/>
    <property type="molecule type" value="Genomic_DNA"/>
</dbReference>
<evidence type="ECO:0000313" key="1">
    <source>
        <dbReference type="EMBL" id="KAI9900506.1"/>
    </source>
</evidence>
<keyword evidence="2" id="KW-1185">Reference proteome</keyword>
<name>A0ACC0V2Y4_9HYPO</name>
<accession>A0ACC0V2Y4</accession>
<reference evidence="1" key="1">
    <citation type="submission" date="2022-10" db="EMBL/GenBank/DDBJ databases">
        <title>Complete Genome of Trichothecium roseum strain YXFP-22015, a Plant Pathogen Isolated from Citrus.</title>
        <authorList>
            <person name="Wang Y."/>
            <person name="Zhu L."/>
        </authorList>
    </citation>
    <scope>NUCLEOTIDE SEQUENCE</scope>
    <source>
        <strain evidence="1">YXFP-22015</strain>
    </source>
</reference>
<comment type="caution">
    <text evidence="1">The sequence shown here is derived from an EMBL/GenBank/DDBJ whole genome shotgun (WGS) entry which is preliminary data.</text>
</comment>
<sequence length="460" mass="52605">MNSLMYRKDDPVPMDPHDVSMALSPHLTSIRLRWYDYHGGIANYNGEAVTEMILCHPRLKHVWWTQQPQGHGDAYIIAKSTPRPKWRGFPIPSDEKNFVPFGGGQLETLIIQDPLRNGQLRQWMDLTDFSKLTTLHIDHVKDCDDFDHLVNVAQGGGLGSVVDFGLRIKTGRHHQVQPYPNLKEDVKIDNKIAKILASLQPLQGLRVWSPTGEKSIKVLESRHGPKLQRLYFDFDVEFRPKCFNKETLASLQRHCPQLRELKISYLRTQGDREEAAIYSILGQFPLLERLVLWPYIVSTIGPHWIHVHGKCLTYNDRHEVLRVGLVNSAIDEKLVRSVFDRIVSIQGDRSRLRHLRFEPRVSRGPVLMDPKGRMDISSIANCLAQAHVCEKLANPGGGSVEIRQLEKASKVEFADAIMGLEKKQFLDQAWLDFFPDRTGKWPDKWSSFPLSDSTATGGWF</sequence>
<dbReference type="Proteomes" id="UP001163324">
    <property type="component" value="Chromosome 4"/>
</dbReference>
<gene>
    <name evidence="1" type="ORF">N3K66_004768</name>
</gene>